<comment type="caution">
    <text evidence="2">The sequence shown here is derived from an EMBL/GenBank/DDBJ whole genome shotgun (WGS) entry which is preliminary data.</text>
</comment>
<name>A0A158D226_9BURK</name>
<dbReference type="Proteomes" id="UP000054596">
    <property type="component" value="Unassembled WGS sequence"/>
</dbReference>
<dbReference type="RefSeq" id="WP_086973123.1">
    <property type="nucleotide sequence ID" value="NZ_FCOJ02000067.1"/>
</dbReference>
<reference evidence="2" key="1">
    <citation type="submission" date="2016-01" db="EMBL/GenBank/DDBJ databases">
        <authorList>
            <person name="Peeters C."/>
        </authorList>
    </citation>
    <scope>NUCLEOTIDE SEQUENCE [LARGE SCALE GENOMIC DNA]</scope>
    <source>
        <strain evidence="2">LMG 29325</strain>
    </source>
</reference>
<dbReference type="EMBL" id="FCOJ02000067">
    <property type="protein sequence ID" value="SAK88705.1"/>
    <property type="molecule type" value="Genomic_DNA"/>
</dbReference>
<keyword evidence="1" id="KW-0472">Membrane</keyword>
<dbReference type="AlphaFoldDB" id="A0A158D226"/>
<evidence type="ECO:0000256" key="1">
    <source>
        <dbReference type="SAM" id="Phobius"/>
    </source>
</evidence>
<evidence type="ECO:0000313" key="3">
    <source>
        <dbReference type="Proteomes" id="UP000054596"/>
    </source>
</evidence>
<evidence type="ECO:0000313" key="2">
    <source>
        <dbReference type="EMBL" id="SAK88705.1"/>
    </source>
</evidence>
<keyword evidence="1" id="KW-1133">Transmembrane helix</keyword>
<feature type="transmembrane region" description="Helical" evidence="1">
    <location>
        <begin position="123"/>
        <end position="144"/>
    </location>
</feature>
<protein>
    <submittedName>
        <fullName evidence="2">Uncharacterized protein</fullName>
    </submittedName>
</protein>
<feature type="transmembrane region" description="Helical" evidence="1">
    <location>
        <begin position="69"/>
        <end position="91"/>
    </location>
</feature>
<gene>
    <name evidence="2" type="ORF">AWB82_06189</name>
</gene>
<feature type="transmembrane region" description="Helical" evidence="1">
    <location>
        <begin position="97"/>
        <end position="116"/>
    </location>
</feature>
<proteinExistence type="predicted"/>
<sequence>MKQRQRDEYIRMREEEVYGRREPTFGQVSLPAMARTSDEIISRAEAAYQRAEEADYQYRLHNRIAYTKLALWLLVWFGMVCLCDVGARAVAPRDPDLFRYAFAALGTAAMLLITFWRTVWRLMWWFIGLVIVLAIIKGAFLIVFTL</sequence>
<keyword evidence="1" id="KW-0812">Transmembrane</keyword>
<organism evidence="2 3">
    <name type="scientific">Caballeronia glebae</name>
    <dbReference type="NCBI Taxonomy" id="1777143"/>
    <lineage>
        <taxon>Bacteria</taxon>
        <taxon>Pseudomonadati</taxon>
        <taxon>Pseudomonadota</taxon>
        <taxon>Betaproteobacteria</taxon>
        <taxon>Burkholderiales</taxon>
        <taxon>Burkholderiaceae</taxon>
        <taxon>Caballeronia</taxon>
    </lineage>
</organism>
<keyword evidence="3" id="KW-1185">Reference proteome</keyword>
<accession>A0A158D226</accession>